<reference evidence="1" key="1">
    <citation type="submission" date="2018-06" db="EMBL/GenBank/DDBJ databases">
        <authorList>
            <person name="Zhirakovskaya E."/>
        </authorList>
    </citation>
    <scope>NUCLEOTIDE SEQUENCE</scope>
</reference>
<dbReference type="AlphaFoldDB" id="A0A3B0SDZ9"/>
<protein>
    <submittedName>
        <fullName evidence="1">Uncharacterized protein</fullName>
    </submittedName>
</protein>
<dbReference type="EMBL" id="UOEF01000344">
    <property type="protein sequence ID" value="VAW02283.1"/>
    <property type="molecule type" value="Genomic_DNA"/>
</dbReference>
<proteinExistence type="predicted"/>
<evidence type="ECO:0000313" key="1">
    <source>
        <dbReference type="EMBL" id="VAW02283.1"/>
    </source>
</evidence>
<sequence length="57" mass="6203">MEPHPSALKALAHFDALFPETNSNNKGTVEINVKAKDSRLDIATTTNTISNMMTMPS</sequence>
<accession>A0A3B0SDZ9</accession>
<name>A0A3B0SDZ9_9ZZZZ</name>
<gene>
    <name evidence="1" type="ORF">MNBD_ALPHA04-1986</name>
</gene>
<organism evidence="1">
    <name type="scientific">hydrothermal vent metagenome</name>
    <dbReference type="NCBI Taxonomy" id="652676"/>
    <lineage>
        <taxon>unclassified sequences</taxon>
        <taxon>metagenomes</taxon>
        <taxon>ecological metagenomes</taxon>
    </lineage>
</organism>
<feature type="non-terminal residue" evidence="1">
    <location>
        <position position="57"/>
    </location>
</feature>